<organism evidence="2 3">
    <name type="scientific">Hirschia baltica (strain ATCC 49814 / DSM 5838 / IFAM 1418)</name>
    <dbReference type="NCBI Taxonomy" id="582402"/>
    <lineage>
        <taxon>Bacteria</taxon>
        <taxon>Pseudomonadati</taxon>
        <taxon>Pseudomonadota</taxon>
        <taxon>Alphaproteobacteria</taxon>
        <taxon>Hyphomonadales</taxon>
        <taxon>Hyphomonadaceae</taxon>
        <taxon>Hirschia</taxon>
    </lineage>
</organism>
<evidence type="ECO:0000313" key="3">
    <source>
        <dbReference type="Proteomes" id="UP000002745"/>
    </source>
</evidence>
<feature type="transmembrane region" description="Helical" evidence="1">
    <location>
        <begin position="6"/>
        <end position="24"/>
    </location>
</feature>
<feature type="transmembrane region" description="Helical" evidence="1">
    <location>
        <begin position="109"/>
        <end position="133"/>
    </location>
</feature>
<evidence type="ECO:0000313" key="2">
    <source>
        <dbReference type="EMBL" id="ACT57985.1"/>
    </source>
</evidence>
<keyword evidence="1" id="KW-1133">Transmembrane helix</keyword>
<name>C6XLS9_HIRBI</name>
<feature type="transmembrane region" description="Helical" evidence="1">
    <location>
        <begin position="59"/>
        <end position="80"/>
    </location>
</feature>
<sequence>MIQGLALSGFALISLACGIFMLQAAWRSKESRAKEILVGWGLVLAGLVFFSFKNGPEKGIALGLVGMAIFALAFLAWQYIQATPKAAKSTSERIAEVDRVNWTVILRRSLVFVMIAFVAGLAALSLSTGIFSLLNSVGAEHTTNLVTVMILFPLLWAGLAVIIGADKLLWRKSLITLGTGLIPLAYMMVGM</sequence>
<keyword evidence="1" id="KW-0812">Transmembrane</keyword>
<proteinExistence type="predicted"/>
<dbReference type="Proteomes" id="UP000002745">
    <property type="component" value="Chromosome"/>
</dbReference>
<evidence type="ECO:0000256" key="1">
    <source>
        <dbReference type="SAM" id="Phobius"/>
    </source>
</evidence>
<accession>C6XLS9</accession>
<feature type="transmembrane region" description="Helical" evidence="1">
    <location>
        <begin position="172"/>
        <end position="189"/>
    </location>
</feature>
<feature type="transmembrane region" description="Helical" evidence="1">
    <location>
        <begin position="145"/>
        <end position="165"/>
    </location>
</feature>
<dbReference type="KEGG" id="hba:Hbal_0283"/>
<gene>
    <name evidence="2" type="ordered locus">Hbal_0283</name>
</gene>
<keyword evidence="3" id="KW-1185">Reference proteome</keyword>
<dbReference type="AlphaFoldDB" id="C6XLS9"/>
<protein>
    <submittedName>
        <fullName evidence="2">Uncharacterized protein</fullName>
    </submittedName>
</protein>
<dbReference type="eggNOG" id="ENOG5033BEZ">
    <property type="taxonomic scope" value="Bacteria"/>
</dbReference>
<keyword evidence="1" id="KW-0472">Membrane</keyword>
<dbReference type="EMBL" id="CP001678">
    <property type="protein sequence ID" value="ACT57985.1"/>
    <property type="molecule type" value="Genomic_DNA"/>
</dbReference>
<dbReference type="RefSeq" id="WP_012778143.1">
    <property type="nucleotide sequence ID" value="NC_012982.1"/>
</dbReference>
<dbReference type="STRING" id="582402.Hbal_0283"/>
<dbReference type="HOGENOM" id="CLU_1419749_0_0_5"/>
<feature type="transmembrane region" description="Helical" evidence="1">
    <location>
        <begin position="36"/>
        <end position="53"/>
    </location>
</feature>
<dbReference type="OrthoDB" id="7632312at2"/>
<reference evidence="3" key="1">
    <citation type="journal article" date="2011" name="J. Bacteriol.">
        <title>Genome sequences of eight morphologically diverse alphaproteobacteria.</title>
        <authorList>
            <consortium name="US DOE Joint Genome Institute"/>
            <person name="Brown P.J."/>
            <person name="Kysela D.T."/>
            <person name="Buechlein A."/>
            <person name="Hemmerich C."/>
            <person name="Brun Y.V."/>
        </authorList>
    </citation>
    <scope>NUCLEOTIDE SEQUENCE [LARGE SCALE GENOMIC DNA]</scope>
    <source>
        <strain evidence="3">ATCC 49814 / DSM 5838 / IFAM 1418</strain>
    </source>
</reference>